<proteinExistence type="predicted"/>
<sequence length="195" mass="22622">MVASKNDDVYRLQQVSERSGSVPFMCCSRCNTSKPVSKYLNYEKAIRMNTTYCKYKWIRHIEVNEYGVLDGKHWTMVDDVIDKLRLDSRFWVWWFNTTYPSIEYVILKVYGGYGVSIFLDMAYRSLEVGLIRRIQVLDTAYWGFLGVGTTLDIFQNIILIPYLEYGILSISGYDVLILIPVWSLVSAGTDTPYLP</sequence>
<evidence type="ECO:0000313" key="1">
    <source>
        <dbReference type="EMBL" id="GEU69311.1"/>
    </source>
</evidence>
<comment type="caution">
    <text evidence="1">The sequence shown here is derived from an EMBL/GenBank/DDBJ whole genome shotgun (WGS) entry which is preliminary data.</text>
</comment>
<dbReference type="EMBL" id="BKCJ010005913">
    <property type="protein sequence ID" value="GEU69311.1"/>
    <property type="molecule type" value="Genomic_DNA"/>
</dbReference>
<reference evidence="1" key="1">
    <citation type="journal article" date="2019" name="Sci. Rep.">
        <title>Draft genome of Tanacetum cinerariifolium, the natural source of mosquito coil.</title>
        <authorList>
            <person name="Yamashiro T."/>
            <person name="Shiraishi A."/>
            <person name="Satake H."/>
            <person name="Nakayama K."/>
        </authorList>
    </citation>
    <scope>NUCLEOTIDE SEQUENCE</scope>
</reference>
<gene>
    <name evidence="1" type="ORF">Tci_041289</name>
</gene>
<accession>A0A6L2M5X8</accession>
<organism evidence="1">
    <name type="scientific">Tanacetum cinerariifolium</name>
    <name type="common">Dalmatian daisy</name>
    <name type="synonym">Chrysanthemum cinerariifolium</name>
    <dbReference type="NCBI Taxonomy" id="118510"/>
    <lineage>
        <taxon>Eukaryota</taxon>
        <taxon>Viridiplantae</taxon>
        <taxon>Streptophyta</taxon>
        <taxon>Embryophyta</taxon>
        <taxon>Tracheophyta</taxon>
        <taxon>Spermatophyta</taxon>
        <taxon>Magnoliopsida</taxon>
        <taxon>eudicotyledons</taxon>
        <taxon>Gunneridae</taxon>
        <taxon>Pentapetalae</taxon>
        <taxon>asterids</taxon>
        <taxon>campanulids</taxon>
        <taxon>Asterales</taxon>
        <taxon>Asteraceae</taxon>
        <taxon>Asteroideae</taxon>
        <taxon>Anthemideae</taxon>
        <taxon>Anthemidinae</taxon>
        <taxon>Tanacetum</taxon>
    </lineage>
</organism>
<name>A0A6L2M5X8_TANCI</name>
<dbReference type="AlphaFoldDB" id="A0A6L2M5X8"/>
<protein>
    <submittedName>
        <fullName evidence="1">Uncharacterized protein</fullName>
    </submittedName>
</protein>